<dbReference type="KEGG" id="hakz:J0X25_07815"/>
<evidence type="ECO:0000313" key="2">
    <source>
        <dbReference type="Proteomes" id="UP000663203"/>
    </source>
</evidence>
<proteinExistence type="predicted"/>
<dbReference type="GeneID" id="63187202"/>
<organism evidence="1 2">
    <name type="scientific">Haloterrigena alkaliphila</name>
    <dbReference type="NCBI Taxonomy" id="2816475"/>
    <lineage>
        <taxon>Archaea</taxon>
        <taxon>Methanobacteriati</taxon>
        <taxon>Methanobacteriota</taxon>
        <taxon>Stenosarchaea group</taxon>
        <taxon>Halobacteria</taxon>
        <taxon>Halobacteriales</taxon>
        <taxon>Natrialbaceae</taxon>
        <taxon>Haloterrigena</taxon>
    </lineage>
</organism>
<dbReference type="Proteomes" id="UP000663203">
    <property type="component" value="Chromosome"/>
</dbReference>
<evidence type="ECO:0000313" key="1">
    <source>
        <dbReference type="EMBL" id="QSX00854.1"/>
    </source>
</evidence>
<keyword evidence="2" id="KW-1185">Reference proteome</keyword>
<sequence length="49" mass="5160">MSDTSPDAGIPFSKRRLEAVLTTGVEHPAAGIEDERWTICESLGGSSPS</sequence>
<dbReference type="RefSeq" id="WP_207290571.1">
    <property type="nucleotide sequence ID" value="NZ_CP071462.1"/>
</dbReference>
<name>A0A8A2VFG7_9EURY</name>
<dbReference type="EMBL" id="CP071462">
    <property type="protein sequence ID" value="QSX00854.1"/>
    <property type="molecule type" value="Genomic_DNA"/>
</dbReference>
<reference evidence="1 2" key="1">
    <citation type="submission" date="2021-03" db="EMBL/GenBank/DDBJ databases">
        <title>Haloterrigena longa sp. nov. and Haloterrigena limicola sp. nov., extremely halophilic archaea isolated from a salt lake.</title>
        <authorList>
            <person name="Henglin C."/>
        </authorList>
    </citation>
    <scope>NUCLEOTIDE SEQUENCE [LARGE SCALE GENOMIC DNA]</scope>
    <source>
        <strain evidence="1 2">KZCA68</strain>
    </source>
</reference>
<gene>
    <name evidence="1" type="ORF">J0X25_07815</name>
</gene>
<protein>
    <submittedName>
        <fullName evidence="1">Uncharacterized protein</fullName>
    </submittedName>
</protein>
<accession>A0A8A2VFG7</accession>
<dbReference type="AlphaFoldDB" id="A0A8A2VFG7"/>